<evidence type="ECO:0000313" key="1">
    <source>
        <dbReference type="EMBL" id="CAE0647580.1"/>
    </source>
</evidence>
<evidence type="ECO:0000313" key="2">
    <source>
        <dbReference type="EMBL" id="CAE0647583.1"/>
    </source>
</evidence>
<reference evidence="1" key="1">
    <citation type="submission" date="2021-01" db="EMBL/GenBank/DDBJ databases">
        <authorList>
            <person name="Corre E."/>
            <person name="Pelletier E."/>
            <person name="Niang G."/>
            <person name="Scheremetjew M."/>
            <person name="Finn R."/>
            <person name="Kale V."/>
            <person name="Holt S."/>
            <person name="Cochrane G."/>
            <person name="Meng A."/>
            <person name="Brown T."/>
            <person name="Cohen L."/>
        </authorList>
    </citation>
    <scope>NUCLEOTIDE SEQUENCE</scope>
    <source>
        <strain evidence="1">CCCM811</strain>
    </source>
</reference>
<accession>A0A6V3J3E0</accession>
<gene>
    <name evidence="1" type="ORF">LGLO00237_LOCUS2517</name>
    <name evidence="2" type="ORF">LGLO00237_LOCUS2519</name>
</gene>
<proteinExistence type="predicted"/>
<dbReference type="EMBL" id="HBIV01003648">
    <property type="protein sequence ID" value="CAE0647580.1"/>
    <property type="molecule type" value="Transcribed_RNA"/>
</dbReference>
<dbReference type="EMBL" id="HBIV01003650">
    <property type="protein sequence ID" value="CAE0647583.1"/>
    <property type="molecule type" value="Transcribed_RNA"/>
</dbReference>
<organism evidence="1">
    <name type="scientific">Lotharella globosa</name>
    <dbReference type="NCBI Taxonomy" id="91324"/>
    <lineage>
        <taxon>Eukaryota</taxon>
        <taxon>Sar</taxon>
        <taxon>Rhizaria</taxon>
        <taxon>Cercozoa</taxon>
        <taxon>Chlorarachniophyceae</taxon>
        <taxon>Lotharella</taxon>
    </lineage>
</organism>
<name>A0A6V3J3E0_9EUKA</name>
<dbReference type="AlphaFoldDB" id="A0A6V3J3E0"/>
<sequence>MYVPMLDACLGQYRGYLRCLPMVQGLMLTATTWIKKNDKRSNGSLEDEKGAAIAPRQRGNVEKIKGDINWKRYVERSTKFLWSLGSKAIMNTEWFFTEEEMITFWKYYQKNWMNLGFYKILIRHCKADDFPHSPCYQRNVYAIDIIALRYQRKYLADLMPSFSKTMHAGKFLCTDPDAVDKQDV</sequence>
<protein>
    <submittedName>
        <fullName evidence="1">Uncharacterized protein</fullName>
    </submittedName>
</protein>